<evidence type="ECO:0000256" key="1">
    <source>
        <dbReference type="ARBA" id="ARBA00023002"/>
    </source>
</evidence>
<evidence type="ECO:0000313" key="4">
    <source>
        <dbReference type="EMBL" id="KAH0554675.1"/>
    </source>
</evidence>
<evidence type="ECO:0000256" key="3">
    <source>
        <dbReference type="SAM" id="SignalP"/>
    </source>
</evidence>
<dbReference type="PRINTS" id="PR00080">
    <property type="entry name" value="SDRFAMILY"/>
</dbReference>
<gene>
    <name evidence="4" type="ORF">KQX54_012218</name>
</gene>
<feature type="signal peptide" evidence="3">
    <location>
        <begin position="1"/>
        <end position="24"/>
    </location>
</feature>
<dbReference type="InterPro" id="IPR036291">
    <property type="entry name" value="NAD(P)-bd_dom_sf"/>
</dbReference>
<dbReference type="CDD" id="cd05327">
    <property type="entry name" value="retinol-DH_like_SDR_c_like"/>
    <property type="match status" value="1"/>
</dbReference>
<accession>A0AAV7IPY4</accession>
<dbReference type="InterPro" id="IPR002347">
    <property type="entry name" value="SDR_fam"/>
</dbReference>
<proteinExistence type="inferred from homology"/>
<protein>
    <submittedName>
        <fullName evidence="4">Uncharacterized protein</fullName>
    </submittedName>
</protein>
<dbReference type="PANTHER" id="PTHR43157:SF73">
    <property type="entry name" value="WW DOMAIN-CONTAINING OXIDOREDUCTASE-LIKE PROTEIN"/>
    <property type="match status" value="1"/>
</dbReference>
<feature type="chain" id="PRO_5043720225" evidence="3">
    <location>
        <begin position="25"/>
        <end position="333"/>
    </location>
</feature>
<reference evidence="4 5" key="1">
    <citation type="journal article" date="2021" name="J. Hered.">
        <title>A chromosome-level genome assembly of the parasitoid wasp, Cotesia glomerata (Hymenoptera: Braconidae).</title>
        <authorList>
            <person name="Pinto B.J."/>
            <person name="Weis J.J."/>
            <person name="Gamble T."/>
            <person name="Ode P.J."/>
            <person name="Paul R."/>
            <person name="Zaspel J.M."/>
        </authorList>
    </citation>
    <scope>NUCLEOTIDE SEQUENCE [LARGE SCALE GENOMIC DNA]</scope>
    <source>
        <strain evidence="4">CgM1</strain>
    </source>
</reference>
<comment type="similarity">
    <text evidence="2">Belongs to the short-chain dehydrogenases/reductases (SDR) family.</text>
</comment>
<evidence type="ECO:0000256" key="2">
    <source>
        <dbReference type="RuleBase" id="RU000363"/>
    </source>
</evidence>
<keyword evidence="5" id="KW-1185">Reference proteome</keyword>
<organism evidence="4 5">
    <name type="scientific">Cotesia glomerata</name>
    <name type="common">Lepidopteran parasitic wasp</name>
    <name type="synonym">Apanteles glomeratus</name>
    <dbReference type="NCBI Taxonomy" id="32391"/>
    <lineage>
        <taxon>Eukaryota</taxon>
        <taxon>Metazoa</taxon>
        <taxon>Ecdysozoa</taxon>
        <taxon>Arthropoda</taxon>
        <taxon>Hexapoda</taxon>
        <taxon>Insecta</taxon>
        <taxon>Pterygota</taxon>
        <taxon>Neoptera</taxon>
        <taxon>Endopterygota</taxon>
        <taxon>Hymenoptera</taxon>
        <taxon>Apocrita</taxon>
        <taxon>Ichneumonoidea</taxon>
        <taxon>Braconidae</taxon>
        <taxon>Microgastrinae</taxon>
        <taxon>Cotesia</taxon>
    </lineage>
</organism>
<dbReference type="Proteomes" id="UP000826195">
    <property type="component" value="Unassembled WGS sequence"/>
</dbReference>
<dbReference type="SUPFAM" id="SSF51735">
    <property type="entry name" value="NAD(P)-binding Rossmann-fold domains"/>
    <property type="match status" value="1"/>
</dbReference>
<dbReference type="PANTHER" id="PTHR43157">
    <property type="entry name" value="PHOSPHATIDYLINOSITOL-GLYCAN BIOSYNTHESIS CLASS F PROTEIN-RELATED"/>
    <property type="match status" value="1"/>
</dbReference>
<dbReference type="AlphaFoldDB" id="A0AAV7IPY4"/>
<name>A0AAV7IPY4_COTGL</name>
<sequence>MKLISAIFVIILASDFNLIKPGIGIFLNDYCDNWKIDGRIKLEGKIAVVTGATAGIGLETAKDLYERGATLIIPARNIPKAQLVSEEIKKSSNSSSRLIIYQLDLNDFSSVRACAEKITSEFSQIDILINNAGIVVRKFKKSKDGFETHLQTNYLSPFLFTMLLLPSLSRSDHARVINLSSLLHYVGKINFEDLNMENEDFNVWAAYSQSKLAMTLFGNELVRKFEDISVSNVHVYTADPTIVRTKLFDDFFPAEITSLINPLLKNTRQGAGTTIYCATSPQLANQTGLYYINCDTTAPSLYASNPSLAMKLWAQTIELVGLPNNYLSTIFSI</sequence>
<keyword evidence="3" id="KW-0732">Signal</keyword>
<dbReference type="EMBL" id="JAHXZJ010001119">
    <property type="protein sequence ID" value="KAH0554675.1"/>
    <property type="molecule type" value="Genomic_DNA"/>
</dbReference>
<dbReference type="Gene3D" id="3.40.50.720">
    <property type="entry name" value="NAD(P)-binding Rossmann-like Domain"/>
    <property type="match status" value="1"/>
</dbReference>
<dbReference type="PRINTS" id="PR00081">
    <property type="entry name" value="GDHRDH"/>
</dbReference>
<keyword evidence="1" id="KW-0560">Oxidoreductase</keyword>
<dbReference type="Pfam" id="PF00106">
    <property type="entry name" value="adh_short"/>
    <property type="match status" value="1"/>
</dbReference>
<comment type="caution">
    <text evidence="4">The sequence shown here is derived from an EMBL/GenBank/DDBJ whole genome shotgun (WGS) entry which is preliminary data.</text>
</comment>
<evidence type="ECO:0000313" key="5">
    <source>
        <dbReference type="Proteomes" id="UP000826195"/>
    </source>
</evidence>
<dbReference type="GO" id="GO:0016491">
    <property type="term" value="F:oxidoreductase activity"/>
    <property type="evidence" value="ECO:0007669"/>
    <property type="project" value="UniProtKB-KW"/>
</dbReference>